<feature type="compositionally biased region" description="Basic and acidic residues" evidence="1">
    <location>
        <begin position="449"/>
        <end position="459"/>
    </location>
</feature>
<feature type="region of interest" description="Disordered" evidence="1">
    <location>
        <begin position="1643"/>
        <end position="1670"/>
    </location>
</feature>
<protein>
    <submittedName>
        <fullName evidence="2">Uncharacterized protein</fullName>
    </submittedName>
</protein>
<gene>
    <name evidence="2" type="ORF">Fcan01_08410</name>
</gene>
<dbReference type="EMBL" id="LNIX01000003">
    <property type="protein sequence ID" value="OXA56743.1"/>
    <property type="molecule type" value="Genomic_DNA"/>
</dbReference>
<feature type="region of interest" description="Disordered" evidence="1">
    <location>
        <begin position="1061"/>
        <end position="1151"/>
    </location>
</feature>
<feature type="compositionally biased region" description="Polar residues" evidence="1">
    <location>
        <begin position="1299"/>
        <end position="1318"/>
    </location>
</feature>
<feature type="region of interest" description="Disordered" evidence="1">
    <location>
        <begin position="1479"/>
        <end position="1514"/>
    </location>
</feature>
<evidence type="ECO:0000256" key="1">
    <source>
        <dbReference type="SAM" id="MobiDB-lite"/>
    </source>
</evidence>
<feature type="compositionally biased region" description="Polar residues" evidence="1">
    <location>
        <begin position="1337"/>
        <end position="1361"/>
    </location>
</feature>
<feature type="compositionally biased region" description="Polar residues" evidence="1">
    <location>
        <begin position="1261"/>
        <end position="1272"/>
    </location>
</feature>
<feature type="compositionally biased region" description="Low complexity" evidence="1">
    <location>
        <begin position="1061"/>
        <end position="1083"/>
    </location>
</feature>
<proteinExistence type="predicted"/>
<feature type="compositionally biased region" description="Polar residues" evidence="1">
    <location>
        <begin position="1408"/>
        <end position="1421"/>
    </location>
</feature>
<organism evidence="2 3">
    <name type="scientific">Folsomia candida</name>
    <name type="common">Springtail</name>
    <dbReference type="NCBI Taxonomy" id="158441"/>
    <lineage>
        <taxon>Eukaryota</taxon>
        <taxon>Metazoa</taxon>
        <taxon>Ecdysozoa</taxon>
        <taxon>Arthropoda</taxon>
        <taxon>Hexapoda</taxon>
        <taxon>Collembola</taxon>
        <taxon>Entomobryomorpha</taxon>
        <taxon>Isotomoidea</taxon>
        <taxon>Isotomidae</taxon>
        <taxon>Proisotominae</taxon>
        <taxon>Folsomia</taxon>
    </lineage>
</organism>
<keyword evidence="3" id="KW-1185">Reference proteome</keyword>
<comment type="caution">
    <text evidence="2">The sequence shown here is derived from an EMBL/GenBank/DDBJ whole genome shotgun (WGS) entry which is preliminary data.</text>
</comment>
<feature type="compositionally biased region" description="Polar residues" evidence="1">
    <location>
        <begin position="1239"/>
        <end position="1252"/>
    </location>
</feature>
<feature type="region of interest" description="Disordered" evidence="1">
    <location>
        <begin position="662"/>
        <end position="722"/>
    </location>
</feature>
<feature type="compositionally biased region" description="Acidic residues" evidence="1">
    <location>
        <begin position="665"/>
        <end position="691"/>
    </location>
</feature>
<feature type="compositionally biased region" description="Polar residues" evidence="1">
    <location>
        <begin position="1100"/>
        <end position="1119"/>
    </location>
</feature>
<reference evidence="2 3" key="1">
    <citation type="submission" date="2015-12" db="EMBL/GenBank/DDBJ databases">
        <title>The genome of Folsomia candida.</title>
        <authorList>
            <person name="Faddeeva A."/>
            <person name="Derks M.F."/>
            <person name="Anvar Y."/>
            <person name="Smit S."/>
            <person name="Van Straalen N."/>
            <person name="Roelofs D."/>
        </authorList>
    </citation>
    <scope>NUCLEOTIDE SEQUENCE [LARGE SCALE GENOMIC DNA]</scope>
    <source>
        <strain evidence="2 3">VU population</strain>
        <tissue evidence="2">Whole body</tissue>
    </source>
</reference>
<feature type="compositionally biased region" description="Polar residues" evidence="1">
    <location>
        <begin position="1484"/>
        <end position="1496"/>
    </location>
</feature>
<evidence type="ECO:0000313" key="3">
    <source>
        <dbReference type="Proteomes" id="UP000198287"/>
    </source>
</evidence>
<name>A0A226EGF2_FOLCA</name>
<evidence type="ECO:0000313" key="2">
    <source>
        <dbReference type="EMBL" id="OXA56743.1"/>
    </source>
</evidence>
<accession>A0A226EGF2</accession>
<feature type="region of interest" description="Disordered" evidence="1">
    <location>
        <begin position="408"/>
        <end position="469"/>
    </location>
</feature>
<feature type="non-terminal residue" evidence="2">
    <location>
        <position position="1"/>
    </location>
</feature>
<feature type="compositionally biased region" description="Low complexity" evidence="1">
    <location>
        <begin position="694"/>
        <end position="703"/>
    </location>
</feature>
<feature type="region of interest" description="Disordered" evidence="1">
    <location>
        <begin position="483"/>
        <end position="511"/>
    </location>
</feature>
<feature type="region of interest" description="Disordered" evidence="1">
    <location>
        <begin position="1715"/>
        <end position="1780"/>
    </location>
</feature>
<feature type="compositionally biased region" description="Low complexity" evidence="1">
    <location>
        <begin position="1289"/>
        <end position="1298"/>
    </location>
</feature>
<feature type="compositionally biased region" description="Polar residues" evidence="1">
    <location>
        <begin position="1439"/>
        <end position="1459"/>
    </location>
</feature>
<feature type="region of interest" description="Disordered" evidence="1">
    <location>
        <begin position="240"/>
        <end position="295"/>
    </location>
</feature>
<feature type="region of interest" description="Disordered" evidence="1">
    <location>
        <begin position="902"/>
        <end position="926"/>
    </location>
</feature>
<sequence length="1938" mass="210536">GYSTDGYSPKSVYPALSFESSGKSTPKSSYTISSLVSSELHLSTSSKGNTASLSSASCSVNNGLESDDVECASPRVLLKTSASLPPHPEADRSNLGLGNGIIINEKKTSAAGGGGGHENQITSQQHSHSIKQQPSNNAAPVTLTTRDSFRGNDNVSDTQCNPKKSSLSHLVGGEFTSHQQQLSPAERGGSMVAAKQMHGNCTSQGIIIDQNCRTGSSNLNSDNYDGHICSSTNPFCSGCSHRIQSSPAPPTTTPFDNNPHNHTRNSNVNELKLSVPRSASPDNSEGNSSSSLLTGSSNRNIRTSFVLVTTATSQIPECASSFSLKNSFSICSPRKERTRIKTNPWITFTNTTNDGNSNKVESNSSPVVIRVNKGAGHVGLVSGNTGTEKVSMIQSQHLVCRSSSTCLSSSATRSGIGSGGTEDARNETDNQAKGSRETGGEIRNMCNKGESRDSGIEDHHHHHHQSGDTLSLVYRISTSASASDSGLDLESGTCNRNSTESSLLSDSASTRNSMISHEAELGCSRSSSITSPTTFFAAPQQQQQHIGDYQAASSHHQCVKVPPVKVSSGCGGRTAMMGSSAGVSALRSTPTAVKKSPVPKVYNNNNNNMVMVSNNENSQVEDQDVTSSSITLPPELLSSSRSISVSAQTNVIMVDKQTDILSDWNTDDDGEDEIETDRNDDDDCDDEEEDERVTPTPSSPDTDTGGRAIFHRSQSTSSVTDIDFGDSSAATAASSTGIAPSSSIFKSQAGSKVGSSMYNHKGAINKISCVADIYNHDNHHRHNNMISPQTTCYSSNPTPPQQGGPQNIHWVETDEMYDRKLTMEKTTRITSMENDILRITPKTGVMYPTRHALGIDADSLCSDVCEFPDYNANKPLPNSSSSSNAIARGALGFLRKIFKKGSCSSHRTSPGSDKVKIPRSAKSKDSHLDDNIATITGLRSTSLITTADALVSPHPLVSRKPSINGYFLTPTPNAFRRRSGGGGGDSSDSNKGSHKHHNKAVKTDVIRLLPAGALSPTQQVLHANSSSSTSSSTKNATIIGAFSNNITESGNNNIHAYSNTSTNSTASSIHSMSTSTSAASNTGTGLGGENHVNGHPPYGRNQNQRLNDNFYSNSNSSRQPPFLPIENGRGHYPPPTEMHSTKPPQLPAQPPVPQDPAYHPYYGQVPTHLPAPTCQISHQQQDRDFGAGHVYRPPSTCGPYESPRLQNPHHHRINSPSFNNYSPIHRLVVTNGASQLLLNRGGSSTSTNNGPNCASPIIPPFQSTESPHLTSRNRNRGGADSKSYLHQHNNSNNNNTSSAAQIPNINRSYQTTSSSPSPLINKPSHQHHHHQQQPQQEPLSISSPRPQLPASNTFTSPSPIQRNPRYQYITSSNQNSPILNVPKRMNGGVTAPPPPSIPQNPHYYYHNHANQQNQEGGSSFPNGRPPPSFSTFSPTPPSRQITTQCNNNPFSAASPNLNHHQLNSQPVQNPLCITTSRQHRSLENSDMTNSSPNNPNLHLHHRGGTRGQESSAECPGLSLNSPNNKHILSRSQSYQVQEHQQEDQFHPPVHYYASPVVVSQPILPPQTQQRMIGPHPVVHPMSLSFNEPPLLMRAHLHNQNVRLNNFLMKIRQHHHHPIQPDAFAVEQQIPQSDSFQERIYETVGSEDDNDQNDDDDEEDEEHGCVDGGGIIRNRNSMHHHNNAIRDHCFHLTNEGSGNGLEQHRTKKNRRLPTAISNLESGFPFSNRSSGNVDDIASKSKTEQSSKSKRSKTKLHPSYSSQQYYTSESCEKDSMCQQPPRPPVPMALFGPNTFLSETETRLILETDDREESRKFKRLINEAEALLREITAVKSQQQPWVPQQQFPRMQNPMRVEDCPQSDPLRRKGYDCWALRRLQQELAGCCASPPVLHRSRMNLQSPSTPTAATTAIMNSYFSLVPNSQMTNANFTDSHNLNNAHF</sequence>
<feature type="compositionally biased region" description="Polar residues" evidence="1">
    <location>
        <begin position="1368"/>
        <end position="1378"/>
    </location>
</feature>
<feature type="compositionally biased region" description="Basic and acidic residues" evidence="1">
    <location>
        <begin position="422"/>
        <end position="440"/>
    </location>
</feature>
<feature type="compositionally biased region" description="Acidic residues" evidence="1">
    <location>
        <begin position="1644"/>
        <end position="1661"/>
    </location>
</feature>
<feature type="compositionally biased region" description="Polar residues" evidence="1">
    <location>
        <begin position="1715"/>
        <end position="1731"/>
    </location>
</feature>
<dbReference type="Proteomes" id="UP000198287">
    <property type="component" value="Unassembled WGS sequence"/>
</dbReference>
<feature type="compositionally biased region" description="Polar residues" evidence="1">
    <location>
        <begin position="119"/>
        <end position="166"/>
    </location>
</feature>
<feature type="compositionally biased region" description="Basic and acidic residues" evidence="1">
    <location>
        <begin position="1735"/>
        <end position="1745"/>
    </location>
</feature>
<feature type="compositionally biased region" description="Polar residues" evidence="1">
    <location>
        <begin position="253"/>
        <end position="269"/>
    </location>
</feature>
<feature type="region of interest" description="Disordered" evidence="1">
    <location>
        <begin position="1239"/>
        <end position="1459"/>
    </location>
</feature>
<feature type="region of interest" description="Disordered" evidence="1">
    <location>
        <begin position="968"/>
        <end position="999"/>
    </location>
</feature>
<feature type="compositionally biased region" description="Low complexity" evidence="1">
    <location>
        <begin position="496"/>
        <end position="511"/>
    </location>
</feature>
<dbReference type="OrthoDB" id="10690662at2759"/>
<feature type="compositionally biased region" description="Polar residues" evidence="1">
    <location>
        <begin position="902"/>
        <end position="911"/>
    </location>
</feature>
<feature type="region of interest" description="Disordered" evidence="1">
    <location>
        <begin position="107"/>
        <end position="166"/>
    </location>
</feature>
<feature type="compositionally biased region" description="Low complexity" evidence="1">
    <location>
        <begin position="278"/>
        <end position="295"/>
    </location>
</feature>